<gene>
    <name evidence="2" type="ORF">PDE_07017</name>
</gene>
<evidence type="ECO:0000313" key="2">
    <source>
        <dbReference type="EMBL" id="EPS32058.1"/>
    </source>
</evidence>
<keyword evidence="1" id="KW-1133">Transmembrane helix</keyword>
<protein>
    <submittedName>
        <fullName evidence="2">Uncharacterized protein</fullName>
    </submittedName>
</protein>
<dbReference type="AlphaFoldDB" id="S8B010"/>
<evidence type="ECO:0000256" key="1">
    <source>
        <dbReference type="SAM" id="Phobius"/>
    </source>
</evidence>
<name>S8B010_PENO1</name>
<accession>S8B010</accession>
<feature type="transmembrane region" description="Helical" evidence="1">
    <location>
        <begin position="67"/>
        <end position="89"/>
    </location>
</feature>
<evidence type="ECO:0000313" key="3">
    <source>
        <dbReference type="Proteomes" id="UP000019376"/>
    </source>
</evidence>
<keyword evidence="1" id="KW-0472">Membrane</keyword>
<keyword evidence="1" id="KW-0812">Transmembrane</keyword>
<keyword evidence="3" id="KW-1185">Reference proteome</keyword>
<organism evidence="2 3">
    <name type="scientific">Penicillium oxalicum (strain 114-2 / CGMCC 5302)</name>
    <name type="common">Penicillium decumbens</name>
    <dbReference type="NCBI Taxonomy" id="933388"/>
    <lineage>
        <taxon>Eukaryota</taxon>
        <taxon>Fungi</taxon>
        <taxon>Dikarya</taxon>
        <taxon>Ascomycota</taxon>
        <taxon>Pezizomycotina</taxon>
        <taxon>Eurotiomycetes</taxon>
        <taxon>Eurotiomycetidae</taxon>
        <taxon>Eurotiales</taxon>
        <taxon>Aspergillaceae</taxon>
        <taxon>Penicillium</taxon>
    </lineage>
</organism>
<dbReference type="Proteomes" id="UP000019376">
    <property type="component" value="Unassembled WGS sequence"/>
</dbReference>
<sequence length="128" mass="14418">MTLASAQPRRLYFTSPNILLFFPTPPTEFFFNLIPRRPSVGRDPHLDDGRVSTGDARMRVKRMMTSLCWSLLFSTDDEFLCTLVIVTLLSSTPFLSLLPPPPSDLSLLFRFFIPQTSFSSSAPRTAEG</sequence>
<proteinExistence type="predicted"/>
<dbReference type="HOGENOM" id="CLU_1960337_0_0_1"/>
<reference evidence="2 3" key="1">
    <citation type="journal article" date="2013" name="PLoS ONE">
        <title>Genomic and secretomic analyses reveal unique features of the lignocellulolytic enzyme system of Penicillium decumbens.</title>
        <authorList>
            <person name="Liu G."/>
            <person name="Zhang L."/>
            <person name="Wei X."/>
            <person name="Zou G."/>
            <person name="Qin Y."/>
            <person name="Ma L."/>
            <person name="Li J."/>
            <person name="Zheng H."/>
            <person name="Wang S."/>
            <person name="Wang C."/>
            <person name="Xun L."/>
            <person name="Zhao G.-P."/>
            <person name="Zhou Z."/>
            <person name="Qu Y."/>
        </authorList>
    </citation>
    <scope>NUCLEOTIDE SEQUENCE [LARGE SCALE GENOMIC DNA]</scope>
    <source>
        <strain evidence="3">114-2 / CGMCC 5302</strain>
    </source>
</reference>
<dbReference type="EMBL" id="KB644414">
    <property type="protein sequence ID" value="EPS32058.1"/>
    <property type="molecule type" value="Genomic_DNA"/>
</dbReference>